<evidence type="ECO:0000256" key="1">
    <source>
        <dbReference type="SAM" id="MobiDB-lite"/>
    </source>
</evidence>
<feature type="region of interest" description="Disordered" evidence="1">
    <location>
        <begin position="1"/>
        <end position="39"/>
    </location>
</feature>
<protein>
    <submittedName>
        <fullName evidence="2">2'-5' RNA ligase family protein</fullName>
    </submittedName>
</protein>
<dbReference type="AlphaFoldDB" id="A0A4R8WAW4"/>
<dbReference type="Gene3D" id="3.90.1140.10">
    <property type="entry name" value="Cyclic phosphodiesterase"/>
    <property type="match status" value="1"/>
</dbReference>
<feature type="compositionally biased region" description="Basic residues" evidence="1">
    <location>
        <begin position="1"/>
        <end position="10"/>
    </location>
</feature>
<comment type="caution">
    <text evidence="2">The sequence shown here is derived from an EMBL/GenBank/DDBJ whole genome shotgun (WGS) entry which is preliminary data.</text>
</comment>
<organism evidence="2 3">
    <name type="scientific">Cryobacterium mannosilyticum</name>
    <dbReference type="NCBI Taxonomy" id="1259190"/>
    <lineage>
        <taxon>Bacteria</taxon>
        <taxon>Bacillati</taxon>
        <taxon>Actinomycetota</taxon>
        <taxon>Actinomycetes</taxon>
        <taxon>Micrococcales</taxon>
        <taxon>Microbacteriaceae</taxon>
        <taxon>Cryobacterium</taxon>
    </lineage>
</organism>
<evidence type="ECO:0000313" key="3">
    <source>
        <dbReference type="Proteomes" id="UP000297643"/>
    </source>
</evidence>
<sequence length="282" mass="32009">MAATHRRPPHHPGASRAPHRIHGPGSRNRPHRRRQPRRGTCHLTNRQRIQADLLHTLSLGTDVWGRTVMPAEAREGAIDLRDHWWWRSGWERGTRYYTWHLTFEHEPALQRLVLDYQEVLSGFSFLDPVPIEWLHLTLVGVGNATAVNDLQVRTVIDQVRGEIAGGPPISLTFQKPVVLREAVSLIVEPTESLSRLRKTLRRAVTGSLGAAAPPEDARFPFVPHVTMAYVNADADGRGVIRALEHKPERVAARVSPVLALIELHRDNRQYEWRTLEEIPLAD</sequence>
<proteinExistence type="predicted"/>
<accession>A0A4R8WAW4</accession>
<dbReference type="Proteomes" id="UP000297643">
    <property type="component" value="Unassembled WGS sequence"/>
</dbReference>
<dbReference type="InterPro" id="IPR009097">
    <property type="entry name" value="Cyclic_Pdiesterase"/>
</dbReference>
<feature type="compositionally biased region" description="Basic residues" evidence="1">
    <location>
        <begin position="17"/>
        <end position="39"/>
    </location>
</feature>
<dbReference type="SUPFAM" id="SSF55144">
    <property type="entry name" value="LigT-like"/>
    <property type="match status" value="1"/>
</dbReference>
<reference evidence="2 3" key="1">
    <citation type="submission" date="2019-03" db="EMBL/GenBank/DDBJ databases">
        <title>Genomics of glacier-inhabiting Cryobacterium strains.</title>
        <authorList>
            <person name="Liu Q."/>
            <person name="Xin Y.-H."/>
        </authorList>
    </citation>
    <scope>NUCLEOTIDE SEQUENCE [LARGE SCALE GENOMIC DNA]</scope>
    <source>
        <strain evidence="2 3">RHLT2-21</strain>
    </source>
</reference>
<gene>
    <name evidence="2" type="ORF">E3O32_08955</name>
</gene>
<keyword evidence="3" id="KW-1185">Reference proteome</keyword>
<keyword evidence="2" id="KW-0436">Ligase</keyword>
<dbReference type="Pfam" id="PF13563">
    <property type="entry name" value="2_5_RNA_ligase2"/>
    <property type="match status" value="1"/>
</dbReference>
<name>A0A4R8WAW4_9MICO</name>
<dbReference type="GO" id="GO:0016874">
    <property type="term" value="F:ligase activity"/>
    <property type="evidence" value="ECO:0007669"/>
    <property type="project" value="UniProtKB-KW"/>
</dbReference>
<evidence type="ECO:0000313" key="2">
    <source>
        <dbReference type="EMBL" id="TFC03990.1"/>
    </source>
</evidence>
<dbReference type="EMBL" id="SOFM01000024">
    <property type="protein sequence ID" value="TFC03990.1"/>
    <property type="molecule type" value="Genomic_DNA"/>
</dbReference>